<feature type="signal peptide" evidence="3">
    <location>
        <begin position="1"/>
        <end position="23"/>
    </location>
</feature>
<keyword evidence="6" id="KW-1185">Reference proteome</keyword>
<dbReference type="EMBL" id="JACHHR010000001">
    <property type="protein sequence ID" value="MBB5210550.1"/>
    <property type="molecule type" value="Genomic_DNA"/>
</dbReference>
<dbReference type="GO" id="GO:0005576">
    <property type="term" value="C:extracellular region"/>
    <property type="evidence" value="ECO:0007669"/>
    <property type="project" value="InterPro"/>
</dbReference>
<evidence type="ECO:0000313" key="4">
    <source>
        <dbReference type="EMBL" id="MBB5210550.1"/>
    </source>
</evidence>
<dbReference type="OrthoDB" id="5291933at2"/>
<dbReference type="PANTHER" id="PTHR43037:SF1">
    <property type="entry name" value="BLL1128 PROTEIN"/>
    <property type="match status" value="1"/>
</dbReference>
<dbReference type="GO" id="GO:0050526">
    <property type="term" value="F:poly(3-hydroxybutyrate) depolymerase activity"/>
    <property type="evidence" value="ECO:0007669"/>
    <property type="project" value="UniProtKB-EC"/>
</dbReference>
<dbReference type="InterPro" id="IPR010126">
    <property type="entry name" value="Esterase_phb"/>
</dbReference>
<dbReference type="RefSeq" id="WP_161858306.1">
    <property type="nucleotide sequence ID" value="NZ_CP047491.1"/>
</dbReference>
<keyword evidence="1 3" id="KW-0732">Signal</keyword>
<keyword evidence="2 4" id="KW-0378">Hydrolase</keyword>
<organism evidence="4 7">
    <name type="scientific">Microbulbifer hydrolyticus</name>
    <dbReference type="NCBI Taxonomy" id="48074"/>
    <lineage>
        <taxon>Bacteria</taxon>
        <taxon>Pseudomonadati</taxon>
        <taxon>Pseudomonadota</taxon>
        <taxon>Gammaproteobacteria</taxon>
        <taxon>Cellvibrionales</taxon>
        <taxon>Microbulbiferaceae</taxon>
        <taxon>Microbulbifer</taxon>
    </lineage>
</organism>
<feature type="chain" id="PRO_5044645643" evidence="3">
    <location>
        <begin position="24"/>
        <end position="326"/>
    </location>
</feature>
<evidence type="ECO:0000313" key="6">
    <source>
        <dbReference type="Proteomes" id="UP000464675"/>
    </source>
</evidence>
<dbReference type="InterPro" id="IPR050955">
    <property type="entry name" value="Plant_Biomass_Hydrol_Est"/>
</dbReference>
<evidence type="ECO:0000313" key="7">
    <source>
        <dbReference type="Proteomes" id="UP000563601"/>
    </source>
</evidence>
<accession>A0A6P1TBL8</accession>
<dbReference type="Proteomes" id="UP000563601">
    <property type="component" value="Unassembled WGS sequence"/>
</dbReference>
<dbReference type="NCBIfam" id="TIGR01840">
    <property type="entry name" value="esterase_phb"/>
    <property type="match status" value="1"/>
</dbReference>
<dbReference type="Proteomes" id="UP000464675">
    <property type="component" value="Chromosome"/>
</dbReference>
<dbReference type="InterPro" id="IPR029058">
    <property type="entry name" value="AB_hydrolase_fold"/>
</dbReference>
<evidence type="ECO:0000313" key="5">
    <source>
        <dbReference type="EMBL" id="QHQ38980.1"/>
    </source>
</evidence>
<reference evidence="5 6" key="1">
    <citation type="submission" date="2020-01" db="EMBL/GenBank/DDBJ databases">
        <title>The possibility of degradation of plastic by Microbulbifer hydrolyticus IRE-31.</title>
        <authorList>
            <person name="Liu L."/>
        </authorList>
    </citation>
    <scope>NUCLEOTIDE SEQUENCE [LARGE SCALE GENOMIC DNA]</scope>
    <source>
        <strain evidence="5 6">IRE-31</strain>
    </source>
</reference>
<dbReference type="EC" id="3.1.1.75" evidence="4"/>
<dbReference type="PANTHER" id="PTHR43037">
    <property type="entry name" value="UNNAMED PRODUCT-RELATED"/>
    <property type="match status" value="1"/>
</dbReference>
<sequence length="326" mass="34821">MAVQSARMLACLILLGLSSHSVGGTWTDERVMGGELDTYLYIPDSEPALSAGRALMVSLHGCVQRNETIRESGNWETVADEYGMVVAVPQASGEGGLYGWLGCWHFHEGPEASRNDGDQAHLVALVQELLADETLNIDPAQVYLTGLSSGGGIANQLWCMAPDLFAGVGVSAGPAPGSTGARSDLKSPSVSVEEGREYCLKYAAQQNGISIEELLNTQLWNTVHGVEDDVVVPAHADRNAEIALSVYSEFSAMSVCDDAASATDKTSVSQWCDAQGPRVSKVLVNGMGHAWPAGSGEGFFVDGEHLNYPAWITRWFFANNRRLAAE</sequence>
<dbReference type="AlphaFoldDB" id="A0A6P1TBL8"/>
<protein>
    <submittedName>
        <fullName evidence="5">PHB depolymerase family esterase</fullName>
    </submittedName>
    <submittedName>
        <fullName evidence="4">Poly(3-hydroxybutyrate) depolymerase</fullName>
        <ecNumber evidence="4">3.1.1.75</ecNumber>
    </submittedName>
</protein>
<reference evidence="4 7" key="2">
    <citation type="submission" date="2020-08" db="EMBL/GenBank/DDBJ databases">
        <title>Genomic Encyclopedia of Type Strains, Phase IV (KMG-IV): sequencing the most valuable type-strain genomes for metagenomic binning, comparative biology and taxonomic classification.</title>
        <authorList>
            <person name="Goeker M."/>
        </authorList>
    </citation>
    <scope>NUCLEOTIDE SEQUENCE [LARGE SCALE GENOMIC DNA]</scope>
    <source>
        <strain evidence="4 7">DSM 11525</strain>
    </source>
</reference>
<proteinExistence type="predicted"/>
<dbReference type="EMBL" id="CP047491">
    <property type="protein sequence ID" value="QHQ38980.1"/>
    <property type="molecule type" value="Genomic_DNA"/>
</dbReference>
<dbReference type="Gene3D" id="3.40.50.1820">
    <property type="entry name" value="alpha/beta hydrolase"/>
    <property type="match status" value="1"/>
</dbReference>
<name>A0A6P1TBL8_9GAMM</name>
<evidence type="ECO:0000256" key="1">
    <source>
        <dbReference type="ARBA" id="ARBA00022729"/>
    </source>
</evidence>
<dbReference type="Pfam" id="PF10503">
    <property type="entry name" value="Esterase_PHB"/>
    <property type="match status" value="1"/>
</dbReference>
<evidence type="ECO:0000256" key="3">
    <source>
        <dbReference type="SAM" id="SignalP"/>
    </source>
</evidence>
<dbReference type="SUPFAM" id="SSF53474">
    <property type="entry name" value="alpha/beta-Hydrolases"/>
    <property type="match status" value="2"/>
</dbReference>
<gene>
    <name evidence="5" type="ORF">GTQ55_08275</name>
    <name evidence="4" type="ORF">HNQ53_000738</name>
</gene>
<evidence type="ECO:0000256" key="2">
    <source>
        <dbReference type="ARBA" id="ARBA00022801"/>
    </source>
</evidence>